<evidence type="ECO:0000313" key="3">
    <source>
        <dbReference type="Proteomes" id="UP000604046"/>
    </source>
</evidence>
<evidence type="ECO:0000313" key="2">
    <source>
        <dbReference type="EMBL" id="CAE6917144.1"/>
    </source>
</evidence>
<evidence type="ECO:0000256" key="1">
    <source>
        <dbReference type="SAM" id="SignalP"/>
    </source>
</evidence>
<organism evidence="2 3">
    <name type="scientific">Symbiodinium natans</name>
    <dbReference type="NCBI Taxonomy" id="878477"/>
    <lineage>
        <taxon>Eukaryota</taxon>
        <taxon>Sar</taxon>
        <taxon>Alveolata</taxon>
        <taxon>Dinophyceae</taxon>
        <taxon>Suessiales</taxon>
        <taxon>Symbiodiniaceae</taxon>
        <taxon>Symbiodinium</taxon>
    </lineage>
</organism>
<feature type="signal peptide" evidence="1">
    <location>
        <begin position="1"/>
        <end position="19"/>
    </location>
</feature>
<sequence length="160" mass="17327">MSSWSSFLCFLNIFQLVSSSSVTIARHEACSGEHNLAQEVSSCFVGEALGESVRIKVLAFNATEKEGMLQLRGTGVSNTECETQFSQAAQAISLREACLPSGVSSLTVKYCSDQDAFLLQAVVAGIPTDVILEKATCPQASLMQSVIRRDRPVQHHFHTT</sequence>
<dbReference type="OrthoDB" id="409129at2759"/>
<protein>
    <submittedName>
        <fullName evidence="2">Uncharacterized protein</fullName>
    </submittedName>
</protein>
<keyword evidence="3" id="KW-1185">Reference proteome</keyword>
<dbReference type="AlphaFoldDB" id="A0A812GD87"/>
<reference evidence="2" key="1">
    <citation type="submission" date="2021-02" db="EMBL/GenBank/DDBJ databases">
        <authorList>
            <person name="Dougan E. K."/>
            <person name="Rhodes N."/>
            <person name="Thang M."/>
            <person name="Chan C."/>
        </authorList>
    </citation>
    <scope>NUCLEOTIDE SEQUENCE</scope>
</reference>
<accession>A0A812GD87</accession>
<gene>
    <name evidence="2" type="ORF">SNAT2548_LOCUS333</name>
</gene>
<feature type="chain" id="PRO_5032939463" evidence="1">
    <location>
        <begin position="20"/>
        <end position="160"/>
    </location>
</feature>
<name>A0A812GD87_9DINO</name>
<dbReference type="EMBL" id="CAJNDS010000014">
    <property type="protein sequence ID" value="CAE6917144.1"/>
    <property type="molecule type" value="Genomic_DNA"/>
</dbReference>
<comment type="caution">
    <text evidence="2">The sequence shown here is derived from an EMBL/GenBank/DDBJ whole genome shotgun (WGS) entry which is preliminary data.</text>
</comment>
<proteinExistence type="predicted"/>
<keyword evidence="1" id="KW-0732">Signal</keyword>
<dbReference type="Proteomes" id="UP000604046">
    <property type="component" value="Unassembled WGS sequence"/>
</dbReference>